<name>A0ABV0SQM3_9TELE</name>
<keyword evidence="7" id="KW-0965">Cell junction</keyword>
<feature type="chain" id="PRO_5045216680" description="CD99 antigen-like protein 2" evidence="14">
    <location>
        <begin position="28"/>
        <end position="145"/>
    </location>
</feature>
<keyword evidence="5 14" id="KW-0732">Signal</keyword>
<evidence type="ECO:0000313" key="15">
    <source>
        <dbReference type="EMBL" id="MEQ2222530.1"/>
    </source>
</evidence>
<dbReference type="Pfam" id="PF12301">
    <property type="entry name" value="CD99L2"/>
    <property type="match status" value="1"/>
</dbReference>
<feature type="region of interest" description="Disordered" evidence="12">
    <location>
        <begin position="33"/>
        <end position="66"/>
    </location>
</feature>
<accession>A0ABV0SQM3</accession>
<evidence type="ECO:0000256" key="9">
    <source>
        <dbReference type="ARBA" id="ARBA00023136"/>
    </source>
</evidence>
<dbReference type="Proteomes" id="UP001482620">
    <property type="component" value="Unassembled WGS sequence"/>
</dbReference>
<dbReference type="PANTHER" id="PTHR15076:SF12">
    <property type="entry name" value="CD99 ANTIGEN-LIKE PROTEIN 2"/>
    <property type="match status" value="1"/>
</dbReference>
<sequence length="145" mass="15384">MCSDILHLGLCLQCSVLCFCFLSGAFSDSDLEGVSRDDTYKPDKGKGGHQKGDTNQSTHDESRETTAEVGTIAGIISTVGIAVVGAISSYITYQKKKLCFSIQQSLNADISKSEIPEGVVATEPNAQQTLLEQPKTGPPSDENAV</sequence>
<evidence type="ECO:0000256" key="14">
    <source>
        <dbReference type="SAM" id="SignalP"/>
    </source>
</evidence>
<evidence type="ECO:0000256" key="13">
    <source>
        <dbReference type="SAM" id="Phobius"/>
    </source>
</evidence>
<organism evidence="15 16">
    <name type="scientific">Ilyodon furcidens</name>
    <name type="common">goldbreast splitfin</name>
    <dbReference type="NCBI Taxonomy" id="33524"/>
    <lineage>
        <taxon>Eukaryota</taxon>
        <taxon>Metazoa</taxon>
        <taxon>Chordata</taxon>
        <taxon>Craniata</taxon>
        <taxon>Vertebrata</taxon>
        <taxon>Euteleostomi</taxon>
        <taxon>Actinopterygii</taxon>
        <taxon>Neopterygii</taxon>
        <taxon>Teleostei</taxon>
        <taxon>Neoteleostei</taxon>
        <taxon>Acanthomorphata</taxon>
        <taxon>Ovalentaria</taxon>
        <taxon>Atherinomorphae</taxon>
        <taxon>Cyprinodontiformes</taxon>
        <taxon>Goodeidae</taxon>
        <taxon>Ilyodon</taxon>
    </lineage>
</organism>
<evidence type="ECO:0000256" key="7">
    <source>
        <dbReference type="ARBA" id="ARBA00022949"/>
    </source>
</evidence>
<comment type="caution">
    <text evidence="15">The sequence shown here is derived from an EMBL/GenBank/DDBJ whole genome shotgun (WGS) entry which is preliminary data.</text>
</comment>
<comment type="subcellular location">
    <subcellularLocation>
        <location evidence="1">Cell junction</location>
    </subcellularLocation>
    <subcellularLocation>
        <location evidence="10">Cell membrane</location>
        <topology evidence="10">Single-pass type I membrane protein</topology>
        <orientation evidence="10">Extracellular side</orientation>
    </subcellularLocation>
</comment>
<gene>
    <name evidence="15" type="ORF">ILYODFUR_027259</name>
</gene>
<dbReference type="PANTHER" id="PTHR15076">
    <property type="entry name" value="CD99/MIC2 PROTEIN RELATED"/>
    <property type="match status" value="1"/>
</dbReference>
<evidence type="ECO:0000256" key="6">
    <source>
        <dbReference type="ARBA" id="ARBA00022889"/>
    </source>
</evidence>
<keyword evidence="6" id="KW-0130">Cell adhesion</keyword>
<feature type="transmembrane region" description="Helical" evidence="13">
    <location>
        <begin position="72"/>
        <end position="93"/>
    </location>
</feature>
<keyword evidence="9 13" id="KW-0472">Membrane</keyword>
<evidence type="ECO:0000256" key="8">
    <source>
        <dbReference type="ARBA" id="ARBA00022989"/>
    </source>
</evidence>
<dbReference type="EMBL" id="JAHRIQ010003563">
    <property type="protein sequence ID" value="MEQ2222530.1"/>
    <property type="molecule type" value="Genomic_DNA"/>
</dbReference>
<evidence type="ECO:0000256" key="4">
    <source>
        <dbReference type="ARBA" id="ARBA00022692"/>
    </source>
</evidence>
<keyword evidence="3" id="KW-1003">Cell membrane</keyword>
<feature type="signal peptide" evidence="14">
    <location>
        <begin position="1"/>
        <end position="27"/>
    </location>
</feature>
<proteinExistence type="inferred from homology"/>
<keyword evidence="16" id="KW-1185">Reference proteome</keyword>
<reference evidence="15 16" key="1">
    <citation type="submission" date="2021-06" db="EMBL/GenBank/DDBJ databases">
        <authorList>
            <person name="Palmer J.M."/>
        </authorList>
    </citation>
    <scope>NUCLEOTIDE SEQUENCE [LARGE SCALE GENOMIC DNA]</scope>
    <source>
        <strain evidence="16">if_2019</strain>
        <tissue evidence="15">Muscle</tissue>
    </source>
</reference>
<protein>
    <recommendedName>
        <fullName evidence="11">CD99 antigen-like protein 2</fullName>
    </recommendedName>
</protein>
<evidence type="ECO:0000256" key="11">
    <source>
        <dbReference type="ARBA" id="ARBA00040427"/>
    </source>
</evidence>
<evidence type="ECO:0000256" key="2">
    <source>
        <dbReference type="ARBA" id="ARBA00008763"/>
    </source>
</evidence>
<feature type="region of interest" description="Disordered" evidence="12">
    <location>
        <begin position="123"/>
        <end position="145"/>
    </location>
</feature>
<dbReference type="InterPro" id="IPR022078">
    <property type="entry name" value="CD99L2"/>
</dbReference>
<evidence type="ECO:0000256" key="1">
    <source>
        <dbReference type="ARBA" id="ARBA00004282"/>
    </source>
</evidence>
<evidence type="ECO:0000256" key="5">
    <source>
        <dbReference type="ARBA" id="ARBA00022729"/>
    </source>
</evidence>
<comment type="similarity">
    <text evidence="2">Belongs to the CD99 family.</text>
</comment>
<evidence type="ECO:0000313" key="16">
    <source>
        <dbReference type="Proteomes" id="UP001482620"/>
    </source>
</evidence>
<evidence type="ECO:0000256" key="3">
    <source>
        <dbReference type="ARBA" id="ARBA00022475"/>
    </source>
</evidence>
<evidence type="ECO:0000256" key="12">
    <source>
        <dbReference type="SAM" id="MobiDB-lite"/>
    </source>
</evidence>
<evidence type="ECO:0000256" key="10">
    <source>
        <dbReference type="ARBA" id="ARBA00037814"/>
    </source>
</evidence>
<keyword evidence="8 13" id="KW-1133">Transmembrane helix</keyword>
<keyword evidence="4 13" id="KW-0812">Transmembrane</keyword>